<proteinExistence type="predicted"/>
<dbReference type="Proteomes" id="UP001239111">
    <property type="component" value="Chromosome 4"/>
</dbReference>
<accession>A0ACC2NE66</accession>
<evidence type="ECO:0000313" key="2">
    <source>
        <dbReference type="Proteomes" id="UP001239111"/>
    </source>
</evidence>
<protein>
    <submittedName>
        <fullName evidence="1">Uncharacterized protein</fullName>
    </submittedName>
</protein>
<dbReference type="EMBL" id="CM056744">
    <property type="protein sequence ID" value="KAJ8667905.1"/>
    <property type="molecule type" value="Genomic_DNA"/>
</dbReference>
<comment type="caution">
    <text evidence="1">The sequence shown here is derived from an EMBL/GenBank/DDBJ whole genome shotgun (WGS) entry which is preliminary data.</text>
</comment>
<evidence type="ECO:0000313" key="1">
    <source>
        <dbReference type="EMBL" id="KAJ8667905.1"/>
    </source>
</evidence>
<organism evidence="1 2">
    <name type="scientific">Eretmocerus hayati</name>
    <dbReference type="NCBI Taxonomy" id="131215"/>
    <lineage>
        <taxon>Eukaryota</taxon>
        <taxon>Metazoa</taxon>
        <taxon>Ecdysozoa</taxon>
        <taxon>Arthropoda</taxon>
        <taxon>Hexapoda</taxon>
        <taxon>Insecta</taxon>
        <taxon>Pterygota</taxon>
        <taxon>Neoptera</taxon>
        <taxon>Endopterygota</taxon>
        <taxon>Hymenoptera</taxon>
        <taxon>Apocrita</taxon>
        <taxon>Proctotrupomorpha</taxon>
        <taxon>Chalcidoidea</taxon>
        <taxon>Aphelinidae</taxon>
        <taxon>Aphelininae</taxon>
        <taxon>Eretmocerus</taxon>
    </lineage>
</organism>
<sequence length="258" mass="29863">MAQILRKMININPQKYNLFRNYTCRTPPAPPYKIRHAYPCDHERLLEFMVDTYFQAEPSLVNIGLAGKPSPLLLYLMQQSIKEGLSLVCIDRSNNCIVGAAINTSPTKEGCKSTLELVCCSECEKSRELIKFFVYCSKECNLWDKYCINHFFECSHVAVHPEHQGHGIAKRLVEESWILARDLPSSLFRIDASSRYTAKICESLGFDCEWSIEYKKYCCNGQFPFQNIKEPHTQFTVYSDKLDFIDDYYPSSSKKQKK</sequence>
<name>A0ACC2NE66_9HYME</name>
<keyword evidence="2" id="KW-1185">Reference proteome</keyword>
<reference evidence="1" key="1">
    <citation type="submission" date="2023-04" db="EMBL/GenBank/DDBJ databases">
        <title>A chromosome-level genome assembly of the parasitoid wasp Eretmocerus hayati.</title>
        <authorList>
            <person name="Zhong Y."/>
            <person name="Liu S."/>
            <person name="Liu Y."/>
        </authorList>
    </citation>
    <scope>NUCLEOTIDE SEQUENCE</scope>
    <source>
        <strain evidence="1">ZJU_SS_LIU_2023</strain>
    </source>
</reference>
<gene>
    <name evidence="1" type="ORF">QAD02_009568</name>
</gene>